<dbReference type="eggNOG" id="ENOG5032T0Q">
    <property type="taxonomic scope" value="Bacteria"/>
</dbReference>
<protein>
    <recommendedName>
        <fullName evidence="1">Chaperone protein CcmS domain-containing protein</fullName>
    </recommendedName>
</protein>
<dbReference type="STRING" id="272123.Anacy_3480"/>
<dbReference type="RefSeq" id="WP_015215502.1">
    <property type="nucleotide sequence ID" value="NC_019771.1"/>
</dbReference>
<gene>
    <name evidence="2" type="ordered locus">Anacy_3480</name>
</gene>
<name>K9ZJD3_ANACC</name>
<dbReference type="AlphaFoldDB" id="K9ZJD3"/>
<keyword evidence="3" id="KW-1185">Reference proteome</keyword>
<accession>K9ZJD3</accession>
<evidence type="ECO:0000313" key="3">
    <source>
        <dbReference type="Proteomes" id="UP000010474"/>
    </source>
</evidence>
<dbReference type="OrthoDB" id="454938at2"/>
<dbReference type="InterPro" id="IPR058587">
    <property type="entry name" value="CcmS"/>
</dbReference>
<dbReference type="PATRIC" id="fig|272123.3.peg.3784"/>
<dbReference type="KEGG" id="acy:Anacy_3480"/>
<evidence type="ECO:0000259" key="1">
    <source>
        <dbReference type="Pfam" id="PF26619"/>
    </source>
</evidence>
<feature type="domain" description="Chaperone protein CcmS" evidence="1">
    <location>
        <begin position="2"/>
        <end position="140"/>
    </location>
</feature>
<sequence>MMFGSTQPETEDSKWRRQLDRFVKANQQELAALFWGLRLEHGNSQGTIGIDLQPKPHFVYCPQAEIEKLNDRVENRLQELLGIIENNQPETEVVMIGIGKGEIKLIQFAPEPKPEVCFEQVSKDVDSLLELLEERMSEQISAF</sequence>
<dbReference type="Proteomes" id="UP000010474">
    <property type="component" value="Chromosome"/>
</dbReference>
<dbReference type="HOGENOM" id="CLU_1802670_0_0_3"/>
<reference evidence="3" key="1">
    <citation type="journal article" date="2013" name="Proc. Natl. Acad. Sci. U.S.A.">
        <title>Improving the coverage of the cyanobacterial phylum using diversity-driven genome sequencing.</title>
        <authorList>
            <person name="Shih P.M."/>
            <person name="Wu D."/>
            <person name="Latifi A."/>
            <person name="Axen S.D."/>
            <person name="Fewer D.P."/>
            <person name="Talla E."/>
            <person name="Calteau A."/>
            <person name="Cai F."/>
            <person name="Tandeau de Marsac N."/>
            <person name="Rippka R."/>
            <person name="Herdman M."/>
            <person name="Sivonen K."/>
            <person name="Coursin T."/>
            <person name="Laurent T."/>
            <person name="Goodwin L."/>
            <person name="Nolan M."/>
            <person name="Davenport K.W."/>
            <person name="Han C.S."/>
            <person name="Rubin E.M."/>
            <person name="Eisen J.A."/>
            <person name="Woyke T."/>
            <person name="Gugger M."/>
            <person name="Kerfeld C.A."/>
        </authorList>
    </citation>
    <scope>NUCLEOTIDE SEQUENCE [LARGE SCALE GENOMIC DNA]</scope>
    <source>
        <strain evidence="3">ATCC 27899 / PCC 7122</strain>
    </source>
</reference>
<dbReference type="Pfam" id="PF26619">
    <property type="entry name" value="CcmS"/>
    <property type="match status" value="1"/>
</dbReference>
<evidence type="ECO:0000313" key="2">
    <source>
        <dbReference type="EMBL" id="AFZ58879.1"/>
    </source>
</evidence>
<organism evidence="2 3">
    <name type="scientific">Anabaena cylindrica (strain ATCC 27899 / PCC 7122)</name>
    <dbReference type="NCBI Taxonomy" id="272123"/>
    <lineage>
        <taxon>Bacteria</taxon>
        <taxon>Bacillati</taxon>
        <taxon>Cyanobacteriota</taxon>
        <taxon>Cyanophyceae</taxon>
        <taxon>Nostocales</taxon>
        <taxon>Nostocaceae</taxon>
        <taxon>Anabaena</taxon>
    </lineage>
</organism>
<proteinExistence type="predicted"/>
<dbReference type="EMBL" id="CP003659">
    <property type="protein sequence ID" value="AFZ58879.1"/>
    <property type="molecule type" value="Genomic_DNA"/>
</dbReference>